<evidence type="ECO:0000256" key="1">
    <source>
        <dbReference type="SAM" id="SignalP"/>
    </source>
</evidence>
<accession>A0A194X1F0</accession>
<feature type="signal peptide" evidence="1">
    <location>
        <begin position="1"/>
        <end position="19"/>
    </location>
</feature>
<dbReference type="KEGG" id="psco:LY89DRAFT_737025"/>
<dbReference type="OrthoDB" id="3599367at2759"/>
<feature type="chain" id="PRO_5008267787" evidence="1">
    <location>
        <begin position="20"/>
        <end position="371"/>
    </location>
</feature>
<protein>
    <submittedName>
        <fullName evidence="2">Uncharacterized protein</fullName>
    </submittedName>
</protein>
<proteinExistence type="predicted"/>
<dbReference type="GeneID" id="28829935"/>
<reference evidence="2 3" key="1">
    <citation type="submission" date="2015-10" db="EMBL/GenBank/DDBJ databases">
        <title>Full genome of DAOMC 229536 Phialocephala scopiformis, a fungal endophyte of spruce producing the potent anti-insectan compound rugulosin.</title>
        <authorList>
            <consortium name="DOE Joint Genome Institute"/>
            <person name="Walker A.K."/>
            <person name="Frasz S.L."/>
            <person name="Seifert K.A."/>
            <person name="Miller J.D."/>
            <person name="Mondo S.J."/>
            <person name="Labutti K."/>
            <person name="Lipzen A."/>
            <person name="Dockter R."/>
            <person name="Kennedy M."/>
            <person name="Grigoriev I.V."/>
            <person name="Spatafora J.W."/>
        </authorList>
    </citation>
    <scope>NUCLEOTIDE SEQUENCE [LARGE SCALE GENOMIC DNA]</scope>
    <source>
        <strain evidence="2 3">CBS 120377</strain>
    </source>
</reference>
<dbReference type="AlphaFoldDB" id="A0A194X1F0"/>
<dbReference type="Proteomes" id="UP000070700">
    <property type="component" value="Unassembled WGS sequence"/>
</dbReference>
<dbReference type="RefSeq" id="XP_018068380.1">
    <property type="nucleotide sequence ID" value="XM_018220209.1"/>
</dbReference>
<evidence type="ECO:0000313" key="3">
    <source>
        <dbReference type="Proteomes" id="UP000070700"/>
    </source>
</evidence>
<evidence type="ECO:0000313" key="2">
    <source>
        <dbReference type="EMBL" id="KUJ14025.1"/>
    </source>
</evidence>
<name>A0A194X1F0_MOLSC</name>
<keyword evidence="1" id="KW-0732">Signal</keyword>
<dbReference type="InParanoid" id="A0A194X1F0"/>
<organism evidence="2 3">
    <name type="scientific">Mollisia scopiformis</name>
    <name type="common">Conifer needle endophyte fungus</name>
    <name type="synonym">Phialocephala scopiformis</name>
    <dbReference type="NCBI Taxonomy" id="149040"/>
    <lineage>
        <taxon>Eukaryota</taxon>
        <taxon>Fungi</taxon>
        <taxon>Dikarya</taxon>
        <taxon>Ascomycota</taxon>
        <taxon>Pezizomycotina</taxon>
        <taxon>Leotiomycetes</taxon>
        <taxon>Helotiales</taxon>
        <taxon>Mollisiaceae</taxon>
        <taxon>Mollisia</taxon>
    </lineage>
</organism>
<keyword evidence="3" id="KW-1185">Reference proteome</keyword>
<gene>
    <name evidence="2" type="ORF">LY89DRAFT_737025</name>
</gene>
<sequence>MKAISSLLWLAFALTSANARATERNIADAMIEKFSYLLNTRQEGADGHDDSCALSVAACSPCAVGGCGAGGNKLKQRHHVYNNGFSDGDVYDTNFTASEPVPASKHELVKRLFAEVDQSNVGTHMETQNGAATAVSLDGFYSNGSATSFSRQYEFANYITTNPKSILNPATPVGIIMGTGDTLLTGCVVLTIVSRRAVYMAHFWQPYGFWVVPAIANNGWMDGPNGANLDENVLNLIGGKTPLYYASGVALDVTLFNQANDLPYAYLMAPRYPGNNAAAGSPDQIYLYWPQIQAIGAYIQELLPNLQAYLPIPYIAQAQYPANELYRGQALFEYDPNADGNGNGNWRLFYEETSVDGRSKGQNVVGVNQPT</sequence>
<dbReference type="EMBL" id="KQ947421">
    <property type="protein sequence ID" value="KUJ14025.1"/>
    <property type="molecule type" value="Genomic_DNA"/>
</dbReference>